<dbReference type="AlphaFoldDB" id="A0A8S1YCU5"/>
<keyword evidence="4" id="KW-1185">Reference proteome</keyword>
<keyword evidence="1" id="KW-0175">Coiled coil</keyword>
<evidence type="ECO:0000256" key="2">
    <source>
        <dbReference type="SAM" id="SignalP"/>
    </source>
</evidence>
<evidence type="ECO:0000256" key="1">
    <source>
        <dbReference type="SAM" id="Coils"/>
    </source>
</evidence>
<sequence length="393" mass="46400">MKFYIALLILVVYSQQDNKQISPEDQTFLETLQQDQFGLNVLNSIQTEYQRDQDQKAQFNRIEHLLNKIEQQIAQDQQTDLELQSEASEQYYSQLLSLEEQIAKSQYDYSTLGAQIRLYQDESNRYDVLMDEKENIVNEYQSLLTQLDEIRQQEHDHFEIARDDSITVCSLLKRAKYLIKQLIPKTTVLVQQQSNLNQDYEQNTDFLQQINQLQKEAKETLQNNQPFLQIINQFVSVTTQTDAVVNTKRVNAIVNLLQQLYDQVDKTSRVQYNAEDDREQLHSRVKNQINDELHSINLQLATLQNQQDSINAQIVTESQNQKDEEKRLANLKQQLLDLSKCSDDAKVNYGVRLKERKEQLKLLRQIRKVMLNDFDAIRCYIEDYFNKHQEHQG</sequence>
<evidence type="ECO:0008006" key="5">
    <source>
        <dbReference type="Google" id="ProtNLM"/>
    </source>
</evidence>
<evidence type="ECO:0000313" key="3">
    <source>
        <dbReference type="EMBL" id="CAD8211600.1"/>
    </source>
</evidence>
<accession>A0A8S1YCU5</accession>
<feature type="coiled-coil region" evidence="1">
    <location>
        <begin position="196"/>
        <end position="223"/>
    </location>
</feature>
<name>A0A8S1YCU5_9CILI</name>
<proteinExistence type="predicted"/>
<dbReference type="OrthoDB" id="296223at2759"/>
<feature type="chain" id="PRO_5035904540" description="Trichocyst matrix protein" evidence="2">
    <location>
        <begin position="17"/>
        <end position="393"/>
    </location>
</feature>
<dbReference type="EMBL" id="CAJJDO010000164">
    <property type="protein sequence ID" value="CAD8211600.1"/>
    <property type="molecule type" value="Genomic_DNA"/>
</dbReference>
<protein>
    <recommendedName>
        <fullName evidence="5">Trichocyst matrix protein</fullName>
    </recommendedName>
</protein>
<reference evidence="3" key="1">
    <citation type="submission" date="2021-01" db="EMBL/GenBank/DDBJ databases">
        <authorList>
            <consortium name="Genoscope - CEA"/>
            <person name="William W."/>
        </authorList>
    </citation>
    <scope>NUCLEOTIDE SEQUENCE</scope>
</reference>
<feature type="coiled-coil region" evidence="1">
    <location>
        <begin position="286"/>
        <end position="334"/>
    </location>
</feature>
<evidence type="ECO:0000313" key="4">
    <source>
        <dbReference type="Proteomes" id="UP000689195"/>
    </source>
</evidence>
<gene>
    <name evidence="3" type="ORF">PPENT_87.1.T1640060</name>
</gene>
<feature type="coiled-coil region" evidence="1">
    <location>
        <begin position="119"/>
        <end position="153"/>
    </location>
</feature>
<organism evidence="3 4">
    <name type="scientific">Paramecium pentaurelia</name>
    <dbReference type="NCBI Taxonomy" id="43138"/>
    <lineage>
        <taxon>Eukaryota</taxon>
        <taxon>Sar</taxon>
        <taxon>Alveolata</taxon>
        <taxon>Ciliophora</taxon>
        <taxon>Intramacronucleata</taxon>
        <taxon>Oligohymenophorea</taxon>
        <taxon>Peniculida</taxon>
        <taxon>Parameciidae</taxon>
        <taxon>Paramecium</taxon>
    </lineage>
</organism>
<keyword evidence="2" id="KW-0732">Signal</keyword>
<feature type="signal peptide" evidence="2">
    <location>
        <begin position="1"/>
        <end position="16"/>
    </location>
</feature>
<dbReference type="Proteomes" id="UP000689195">
    <property type="component" value="Unassembled WGS sequence"/>
</dbReference>
<comment type="caution">
    <text evidence="3">The sequence shown here is derived from an EMBL/GenBank/DDBJ whole genome shotgun (WGS) entry which is preliminary data.</text>
</comment>